<keyword evidence="1 6" id="KW-0645">Protease</keyword>
<feature type="transmembrane region" description="Helical" evidence="7">
    <location>
        <begin position="265"/>
        <end position="287"/>
    </location>
</feature>
<keyword evidence="11" id="KW-1185">Reference proteome</keyword>
<evidence type="ECO:0000256" key="1">
    <source>
        <dbReference type="ARBA" id="ARBA00022670"/>
    </source>
</evidence>
<evidence type="ECO:0000256" key="5">
    <source>
        <dbReference type="ARBA" id="ARBA00023049"/>
    </source>
</evidence>
<keyword evidence="3 6" id="KW-0378">Hydrolase</keyword>
<evidence type="ECO:0000256" key="7">
    <source>
        <dbReference type="SAM" id="Phobius"/>
    </source>
</evidence>
<dbReference type="Proteomes" id="UP000247702">
    <property type="component" value="Unassembled WGS sequence"/>
</dbReference>
<dbReference type="InterPro" id="IPR001915">
    <property type="entry name" value="Peptidase_M48"/>
</dbReference>
<dbReference type="PANTHER" id="PTHR22726:SF1">
    <property type="entry name" value="METALLOENDOPEPTIDASE OMA1, MITOCHONDRIAL"/>
    <property type="match status" value="1"/>
</dbReference>
<dbReference type="GO" id="GO:0006515">
    <property type="term" value="P:protein quality control for misfolded or incompletely synthesized proteins"/>
    <property type="evidence" value="ECO:0007669"/>
    <property type="project" value="TreeGrafter"/>
</dbReference>
<gene>
    <name evidence="10" type="ORF">RCL2_002651800</name>
    <name evidence="9" type="ORF">RclHR1_12090006</name>
</gene>
<feature type="domain" description="Peptidase M48" evidence="8">
    <location>
        <begin position="183"/>
        <end position="356"/>
    </location>
</feature>
<dbReference type="STRING" id="94130.A0A2Z6QAV8"/>
<evidence type="ECO:0000256" key="6">
    <source>
        <dbReference type="RuleBase" id="RU003983"/>
    </source>
</evidence>
<keyword evidence="5 6" id="KW-0482">Metalloprotease</keyword>
<dbReference type="PANTHER" id="PTHR22726">
    <property type="entry name" value="METALLOENDOPEPTIDASE OMA1"/>
    <property type="match status" value="1"/>
</dbReference>
<keyword evidence="7" id="KW-0472">Membrane</keyword>
<organism evidence="9 11">
    <name type="scientific">Rhizophagus clarus</name>
    <dbReference type="NCBI Taxonomy" id="94130"/>
    <lineage>
        <taxon>Eukaryota</taxon>
        <taxon>Fungi</taxon>
        <taxon>Fungi incertae sedis</taxon>
        <taxon>Mucoromycota</taxon>
        <taxon>Glomeromycotina</taxon>
        <taxon>Glomeromycetes</taxon>
        <taxon>Glomerales</taxon>
        <taxon>Glomeraceae</taxon>
        <taxon>Rhizophagus</taxon>
    </lineage>
</organism>
<dbReference type="OrthoDB" id="7464992at2759"/>
<dbReference type="AlphaFoldDB" id="A0A2Z6QAV8"/>
<comment type="similarity">
    <text evidence="6">Belongs to the peptidase M48 family.</text>
</comment>
<dbReference type="GO" id="GO:0046872">
    <property type="term" value="F:metal ion binding"/>
    <property type="evidence" value="ECO:0007669"/>
    <property type="project" value="UniProtKB-KW"/>
</dbReference>
<proteinExistence type="inferred from homology"/>
<dbReference type="GO" id="GO:0034982">
    <property type="term" value="P:mitochondrial protein processing"/>
    <property type="evidence" value="ECO:0007669"/>
    <property type="project" value="TreeGrafter"/>
</dbReference>
<dbReference type="GO" id="GO:0004222">
    <property type="term" value="F:metalloendopeptidase activity"/>
    <property type="evidence" value="ECO:0007669"/>
    <property type="project" value="InterPro"/>
</dbReference>
<evidence type="ECO:0000259" key="8">
    <source>
        <dbReference type="Pfam" id="PF01435"/>
    </source>
</evidence>
<protein>
    <submittedName>
        <fullName evidence="10">Metallopeptidase Oma1</fullName>
    </submittedName>
</protein>
<dbReference type="EMBL" id="BLAL01000285">
    <property type="protein sequence ID" value="GET00044.1"/>
    <property type="molecule type" value="Genomic_DNA"/>
</dbReference>
<evidence type="ECO:0000256" key="2">
    <source>
        <dbReference type="ARBA" id="ARBA00022723"/>
    </source>
</evidence>
<reference evidence="10" key="2">
    <citation type="submission" date="2019-10" db="EMBL/GenBank/DDBJ databases">
        <title>Conservation and host-specific expression of non-tandemly repeated heterogenous ribosome RNA gene in arbuscular mycorrhizal fungi.</title>
        <authorList>
            <person name="Maeda T."/>
            <person name="Kobayashi Y."/>
            <person name="Nakagawa T."/>
            <person name="Ezawa T."/>
            <person name="Yamaguchi K."/>
            <person name="Bino T."/>
            <person name="Nishimoto Y."/>
            <person name="Shigenobu S."/>
            <person name="Kawaguchi M."/>
        </authorList>
    </citation>
    <scope>NUCLEOTIDE SEQUENCE</scope>
    <source>
        <strain evidence="10">HR1</strain>
    </source>
</reference>
<dbReference type="InterPro" id="IPR051156">
    <property type="entry name" value="Mito/Outer_Membr_Metalloprot"/>
</dbReference>
<keyword evidence="4 6" id="KW-0862">Zinc</keyword>
<comment type="cofactor">
    <cofactor evidence="6">
        <name>Zn(2+)</name>
        <dbReference type="ChEBI" id="CHEBI:29105"/>
    </cofactor>
    <text evidence="6">Binds 1 zinc ion per subunit.</text>
</comment>
<keyword evidence="7" id="KW-1133">Transmembrane helix</keyword>
<evidence type="ECO:0000313" key="10">
    <source>
        <dbReference type="EMBL" id="GET00044.1"/>
    </source>
</evidence>
<dbReference type="EMBL" id="BEXD01000235">
    <property type="protein sequence ID" value="GBB85592.1"/>
    <property type="molecule type" value="Genomic_DNA"/>
</dbReference>
<name>A0A2Z6QAV8_9GLOM</name>
<reference evidence="9 11" key="1">
    <citation type="submission" date="2017-11" db="EMBL/GenBank/DDBJ databases">
        <title>The genome of Rhizophagus clarus HR1 reveals common genetic basis of auxotrophy among arbuscular mycorrhizal fungi.</title>
        <authorList>
            <person name="Kobayashi Y."/>
        </authorList>
    </citation>
    <scope>NUCLEOTIDE SEQUENCE [LARGE SCALE GENOMIC DNA]</scope>
    <source>
        <strain evidence="9 11">HR1</strain>
    </source>
</reference>
<keyword evidence="2" id="KW-0479">Metal-binding</keyword>
<evidence type="ECO:0000256" key="3">
    <source>
        <dbReference type="ARBA" id="ARBA00022801"/>
    </source>
</evidence>
<sequence length="390" mass="45443">MYFYNSLLIKFREHVLTSNDKPFLSTLSSIKRPTLTSFTQNFNNSTTMRASVHVLIRYNLFRQSLSRLGPKVYISRNVNGFNNRTQLSERFSSQNPLYPYQKYERFKSATPFYQKQMFWVYTGTVGGLGGIYYVSHLETVPVTNRRRFIDVTPKQEEKMAQQAYNEIMKQYGRRILPTYDPRTQFVKRVARQIVSVSGMQDLNWEFHVIESKEKNAFVLPGGKVFVFTGILPIVKNEDGLAAVIGHEIGHQIARHSAEKLSFVKILILAQLFLSIFIDPGLLGRLFMEFGMMLPFSRKCEIEADYIGLILMAQACYDPREASKVWERMSIAQKNSPPQFLSTHPAHESRICKINEWMPEALQKREQSDCTNEYAGFMDTMNHFRDQWVRW</sequence>
<dbReference type="Gene3D" id="3.30.2010.10">
    <property type="entry name" value="Metalloproteases ('zincins'), catalytic domain"/>
    <property type="match status" value="1"/>
</dbReference>
<keyword evidence="7" id="KW-0812">Transmembrane</keyword>
<accession>A0A2Z6QAV8</accession>
<evidence type="ECO:0000313" key="11">
    <source>
        <dbReference type="Proteomes" id="UP000247702"/>
    </source>
</evidence>
<dbReference type="Proteomes" id="UP000615446">
    <property type="component" value="Unassembled WGS sequence"/>
</dbReference>
<evidence type="ECO:0000313" key="9">
    <source>
        <dbReference type="EMBL" id="GBB85592.1"/>
    </source>
</evidence>
<dbReference type="CDD" id="cd07331">
    <property type="entry name" value="M48C_Oma1_like"/>
    <property type="match status" value="1"/>
</dbReference>
<evidence type="ECO:0000256" key="4">
    <source>
        <dbReference type="ARBA" id="ARBA00022833"/>
    </source>
</evidence>
<dbReference type="GO" id="GO:0005743">
    <property type="term" value="C:mitochondrial inner membrane"/>
    <property type="evidence" value="ECO:0007669"/>
    <property type="project" value="TreeGrafter"/>
</dbReference>
<dbReference type="Pfam" id="PF01435">
    <property type="entry name" value="Peptidase_M48"/>
    <property type="match status" value="1"/>
</dbReference>
<comment type="caution">
    <text evidence="9">The sequence shown here is derived from an EMBL/GenBank/DDBJ whole genome shotgun (WGS) entry which is preliminary data.</text>
</comment>